<keyword evidence="14 16" id="KW-0472">Membrane</keyword>
<accession>A0A380PYK5</accession>
<dbReference type="GO" id="GO:0006814">
    <property type="term" value="P:sodium ion transport"/>
    <property type="evidence" value="ECO:0007669"/>
    <property type="project" value="UniProtKB-UniRule"/>
</dbReference>
<evidence type="ECO:0000313" key="20">
    <source>
        <dbReference type="Proteomes" id="UP000254835"/>
    </source>
</evidence>
<dbReference type="PANTHER" id="PTHR37838:SF1">
    <property type="entry name" value="NA(+)-TRANSLOCATING NADH-QUINONE REDUCTASE SUBUNIT C"/>
    <property type="match status" value="1"/>
</dbReference>
<evidence type="ECO:0000256" key="8">
    <source>
        <dbReference type="ARBA" id="ARBA00022967"/>
    </source>
</evidence>
<evidence type="ECO:0000313" key="19">
    <source>
        <dbReference type="EMBL" id="SUP78674.1"/>
    </source>
</evidence>
<dbReference type="SMART" id="SM00900">
    <property type="entry name" value="FMN_bind"/>
    <property type="match status" value="1"/>
</dbReference>
<dbReference type="NCBIfam" id="TIGR01938">
    <property type="entry name" value="nqrC"/>
    <property type="match status" value="1"/>
</dbReference>
<dbReference type="NCBIfam" id="NF003746">
    <property type="entry name" value="PRK05346.1-1"/>
    <property type="match status" value="1"/>
</dbReference>
<dbReference type="GeneID" id="57904190"/>
<evidence type="ECO:0000256" key="17">
    <source>
        <dbReference type="PIRNR" id="PIRNR009437"/>
    </source>
</evidence>
<reference evidence="19 20" key="1">
    <citation type="submission" date="2018-06" db="EMBL/GenBank/DDBJ databases">
        <authorList>
            <consortium name="Pathogen Informatics"/>
            <person name="Doyle S."/>
        </authorList>
    </citation>
    <scope>NUCLEOTIDE SEQUENCE [LARGE SCALE GENOMIC DNA]</scope>
    <source>
        <strain evidence="19 20">NCTC11470</strain>
    </source>
</reference>
<dbReference type="PIRSF" id="PIRSF009437">
    <property type="entry name" value="NQR-1_subunit_C"/>
    <property type="match status" value="1"/>
</dbReference>
<dbReference type="EC" id="7.2.1.1" evidence="16 17"/>
<evidence type="ECO:0000256" key="3">
    <source>
        <dbReference type="ARBA" id="ARBA00022519"/>
    </source>
</evidence>
<dbReference type="GO" id="GO:0010181">
    <property type="term" value="F:FMN binding"/>
    <property type="evidence" value="ECO:0007669"/>
    <property type="project" value="UniProtKB-UniRule"/>
</dbReference>
<evidence type="ECO:0000256" key="2">
    <source>
        <dbReference type="ARBA" id="ARBA00022475"/>
    </source>
</evidence>
<keyword evidence="11 16" id="KW-0915">Sodium</keyword>
<evidence type="ECO:0000256" key="4">
    <source>
        <dbReference type="ARBA" id="ARBA00022553"/>
    </source>
</evidence>
<dbReference type="AlphaFoldDB" id="A0A380PYK5"/>
<comment type="function">
    <text evidence="16">NQR complex catalyzes the reduction of ubiquinone-1 to ubiquinol by two successive reactions, coupled with the transport of Na(+) ions from the cytoplasm to the periplasm. NqrA to NqrE are probably involved in the second step, the conversion of ubisemiquinone to ubiquinol.</text>
</comment>
<dbReference type="Proteomes" id="UP000254835">
    <property type="component" value="Unassembled WGS sequence"/>
</dbReference>
<organism evidence="19 20">
    <name type="scientific">Yersinia frederiksenii</name>
    <dbReference type="NCBI Taxonomy" id="29484"/>
    <lineage>
        <taxon>Bacteria</taxon>
        <taxon>Pseudomonadati</taxon>
        <taxon>Pseudomonadota</taxon>
        <taxon>Gammaproteobacteria</taxon>
        <taxon>Enterobacterales</taxon>
        <taxon>Yersiniaceae</taxon>
        <taxon>Yersinia</taxon>
    </lineage>
</organism>
<comment type="cofactor">
    <cofactor evidence="16 17">
        <name>FMN</name>
        <dbReference type="ChEBI" id="CHEBI:58210"/>
    </cofactor>
</comment>
<keyword evidence="12 16" id="KW-0406">Ion transport</keyword>
<proteinExistence type="inferred from homology"/>
<dbReference type="InterPro" id="IPR010204">
    <property type="entry name" value="NqrC"/>
</dbReference>
<evidence type="ECO:0000256" key="15">
    <source>
        <dbReference type="ARBA" id="ARBA00023201"/>
    </source>
</evidence>
<keyword evidence="19" id="KW-0560">Oxidoreductase</keyword>
<evidence type="ECO:0000256" key="7">
    <source>
        <dbReference type="ARBA" id="ARBA00022692"/>
    </source>
</evidence>
<dbReference type="HAMAP" id="MF_00427">
    <property type="entry name" value="NqrC"/>
    <property type="match status" value="1"/>
</dbReference>
<sequence length="266" mass="29296">MANNKPRNNDSIGKTLLVVIVLCLVCSVIVSGAAVGLQARQQEQRLLDKQRNILSVAGLLQPRMPAEEIQSTFAQRIEPRLVDLQSGEFVQQDPATFNRAVALRDNQMSIALTPAQDIANIRRRANIVEIYLVRSEQGQIDKLVLPVYGSGLWSMMYAFVAIDTDGTTVRGITYYDQGETPGLGGEVENPIWRNQWIGQRLFDDQGQPAIRIVKGRAPANDPHAIDGLSGATLTSNGVQHSFDFWLGENGFGPFLRKVREGALKNG</sequence>
<feature type="modified residue" description="FMN phosphoryl threonine" evidence="16">
    <location>
        <position position="232"/>
    </location>
</feature>
<keyword evidence="9 16" id="KW-1133">Transmembrane helix</keyword>
<dbReference type="NCBIfam" id="NF003749">
    <property type="entry name" value="PRK05346.1-5"/>
    <property type="match status" value="1"/>
</dbReference>
<evidence type="ECO:0000256" key="11">
    <source>
        <dbReference type="ARBA" id="ARBA00023053"/>
    </source>
</evidence>
<dbReference type="GO" id="GO:0005886">
    <property type="term" value="C:plasma membrane"/>
    <property type="evidence" value="ECO:0007669"/>
    <property type="project" value="UniProtKB-SubCell"/>
</dbReference>
<comment type="caution">
    <text evidence="16">Lacks conserved residue(s) required for the propagation of feature annotation.</text>
</comment>
<evidence type="ECO:0000256" key="14">
    <source>
        <dbReference type="ARBA" id="ARBA00023136"/>
    </source>
</evidence>
<comment type="similarity">
    <text evidence="16 17">Belongs to the NqrC family.</text>
</comment>
<evidence type="ECO:0000256" key="1">
    <source>
        <dbReference type="ARBA" id="ARBA00022448"/>
    </source>
</evidence>
<evidence type="ECO:0000256" key="12">
    <source>
        <dbReference type="ARBA" id="ARBA00023065"/>
    </source>
</evidence>
<dbReference type="Pfam" id="PF04205">
    <property type="entry name" value="FMN_bind"/>
    <property type="match status" value="1"/>
</dbReference>
<evidence type="ECO:0000256" key="9">
    <source>
        <dbReference type="ARBA" id="ARBA00022989"/>
    </source>
</evidence>
<comment type="subunit">
    <text evidence="16 17">Composed of six subunits; NqrA, NqrB, NqrC, NqrD, NqrE and NqrF.</text>
</comment>
<dbReference type="OrthoDB" id="9786835at2"/>
<dbReference type="InterPro" id="IPR007329">
    <property type="entry name" value="FMN-bd"/>
</dbReference>
<keyword evidence="7 16" id="KW-0812">Transmembrane</keyword>
<evidence type="ECO:0000259" key="18">
    <source>
        <dbReference type="SMART" id="SM00900"/>
    </source>
</evidence>
<comment type="subcellular location">
    <subcellularLocation>
        <location evidence="16">Cell membrane</location>
        <topology evidence="16">Single-pass membrane protein</topology>
    </subcellularLocation>
</comment>
<keyword evidence="3" id="KW-0997">Cell inner membrane</keyword>
<name>A0A380PYK5_YERFR</name>
<gene>
    <name evidence="19" type="primary">nqrC1</name>
    <name evidence="16" type="synonym">nqrC</name>
    <name evidence="19" type="ORF">NCTC11470_03805</name>
</gene>
<keyword evidence="1 16" id="KW-0813">Transport</keyword>
<keyword evidence="15 16" id="KW-0739">Sodium transport</keyword>
<keyword evidence="13 16" id="KW-0830">Ubiquinone</keyword>
<keyword evidence="10 16" id="KW-0520">NAD</keyword>
<keyword evidence="8 16" id="KW-1278">Translocase</keyword>
<keyword evidence="2 16" id="KW-1003">Cell membrane</keyword>
<keyword evidence="4 16" id="KW-0597">Phosphoprotein</keyword>
<evidence type="ECO:0000256" key="10">
    <source>
        <dbReference type="ARBA" id="ARBA00023027"/>
    </source>
</evidence>
<feature type="domain" description="FMN-binding" evidence="18">
    <location>
        <begin position="151"/>
        <end position="249"/>
    </location>
</feature>
<evidence type="ECO:0000256" key="6">
    <source>
        <dbReference type="ARBA" id="ARBA00022643"/>
    </source>
</evidence>
<dbReference type="RefSeq" id="WP_032910641.1">
    <property type="nucleotide sequence ID" value="NZ_CABHXP010000222.1"/>
</dbReference>
<keyword evidence="6 16" id="KW-0288">FMN</keyword>
<dbReference type="EMBL" id="UHJA01000001">
    <property type="protein sequence ID" value="SUP78674.1"/>
    <property type="molecule type" value="Genomic_DNA"/>
</dbReference>
<dbReference type="GO" id="GO:0016655">
    <property type="term" value="F:oxidoreductase activity, acting on NAD(P)H, quinone or similar compound as acceptor"/>
    <property type="evidence" value="ECO:0007669"/>
    <property type="project" value="UniProtKB-UniRule"/>
</dbReference>
<protein>
    <recommendedName>
        <fullName evidence="16 17">Na(+)-translocating NADH-quinone reductase subunit C</fullName>
        <shortName evidence="16 17">Na(+)-NQR subunit C</shortName>
        <shortName evidence="16 17">Na(+)-translocating NQR subunit C</shortName>
        <ecNumber evidence="16 17">7.2.1.1</ecNumber>
    </recommendedName>
    <alternativeName>
        <fullName evidence="16 17">NQR complex subunit C</fullName>
    </alternativeName>
    <alternativeName>
        <fullName evidence="16 17">NQR-1 subunit C</fullName>
    </alternativeName>
</protein>
<evidence type="ECO:0000256" key="16">
    <source>
        <dbReference type="HAMAP-Rule" id="MF_00427"/>
    </source>
</evidence>
<dbReference type="PANTHER" id="PTHR37838">
    <property type="entry name" value="NA(+)-TRANSLOCATING NADH-QUINONE REDUCTASE SUBUNIT C"/>
    <property type="match status" value="1"/>
</dbReference>
<evidence type="ECO:0000256" key="13">
    <source>
        <dbReference type="ARBA" id="ARBA00023075"/>
    </source>
</evidence>
<keyword evidence="5 16" id="KW-0285">Flavoprotein</keyword>
<comment type="catalytic activity">
    <reaction evidence="16 17">
        <text>a ubiquinone + n Na(+)(in) + NADH + H(+) = a ubiquinol + n Na(+)(out) + NAD(+)</text>
        <dbReference type="Rhea" id="RHEA:47748"/>
        <dbReference type="Rhea" id="RHEA-COMP:9565"/>
        <dbReference type="Rhea" id="RHEA-COMP:9566"/>
        <dbReference type="ChEBI" id="CHEBI:15378"/>
        <dbReference type="ChEBI" id="CHEBI:16389"/>
        <dbReference type="ChEBI" id="CHEBI:17976"/>
        <dbReference type="ChEBI" id="CHEBI:29101"/>
        <dbReference type="ChEBI" id="CHEBI:57540"/>
        <dbReference type="ChEBI" id="CHEBI:57945"/>
        <dbReference type="EC" id="7.2.1.1"/>
    </reaction>
</comment>
<evidence type="ECO:0000256" key="5">
    <source>
        <dbReference type="ARBA" id="ARBA00022630"/>
    </source>
</evidence>